<dbReference type="InterPro" id="IPR021889">
    <property type="entry name" value="DUF3500"/>
</dbReference>
<proteinExistence type="predicted"/>
<dbReference type="AlphaFoldDB" id="A0A927IHG1"/>
<sequence length="310" mass="35143">MEKAAVAFLQSLEPEQLQLAQHSFDEQRKDWHFVPRDRKGLSLERMASEQHALAYALLRRGLSEQGVQTVENIRSLESILQALEGPSRFFERDPEDYHFYVFGNPSDDTWGWRFEGHHVSINATVVKGEGVSMSPRFLGANPAEVPSGERKGLRALAAEEDLAFALAESFSAEQLAKAVFRSNAPRDIFTGAHRKVSPLPVEGIAYPELDTVQQSRLRALLEVYVSKAERELGEAVLAELENGGWELVRFGWAGPVDREQGNYYYLQGARFLIEYDNTQNGNNHIHSVWREFDGDFGEDLIQSHRHQHAH</sequence>
<evidence type="ECO:0000313" key="1">
    <source>
        <dbReference type="EMBL" id="MBD5779415.1"/>
    </source>
</evidence>
<dbReference type="RefSeq" id="WP_191616540.1">
    <property type="nucleotide sequence ID" value="NZ_JACYFG010000007.1"/>
</dbReference>
<protein>
    <submittedName>
        <fullName evidence="1">DUF3500 domain-containing protein</fullName>
    </submittedName>
</protein>
<accession>A0A927IHG1</accession>
<dbReference type="Pfam" id="PF12006">
    <property type="entry name" value="DUF3500"/>
    <property type="match status" value="1"/>
</dbReference>
<organism evidence="1 2">
    <name type="scientific">Pelagicoccus enzymogenes</name>
    <dbReference type="NCBI Taxonomy" id="2773457"/>
    <lineage>
        <taxon>Bacteria</taxon>
        <taxon>Pseudomonadati</taxon>
        <taxon>Verrucomicrobiota</taxon>
        <taxon>Opitutia</taxon>
        <taxon>Puniceicoccales</taxon>
        <taxon>Pelagicoccaceae</taxon>
        <taxon>Pelagicoccus</taxon>
    </lineage>
</organism>
<dbReference type="PANTHER" id="PTHR37489">
    <property type="entry name" value="DUF3500 DOMAIN-CONTAINING PROTEIN"/>
    <property type="match status" value="1"/>
</dbReference>
<keyword evidence="2" id="KW-1185">Reference proteome</keyword>
<gene>
    <name evidence="1" type="ORF">IEN85_07905</name>
</gene>
<reference evidence="1" key="1">
    <citation type="submission" date="2020-09" db="EMBL/GenBank/DDBJ databases">
        <title>Pelagicoccus enzymogenes sp. nov. with an EPS production, isolated from marine sediment.</title>
        <authorList>
            <person name="Feng X."/>
        </authorList>
    </citation>
    <scope>NUCLEOTIDE SEQUENCE</scope>
    <source>
        <strain evidence="1">NFK12</strain>
    </source>
</reference>
<dbReference type="PANTHER" id="PTHR37489:SF1">
    <property type="entry name" value="DUF3500 DOMAIN-CONTAINING PROTEIN"/>
    <property type="match status" value="1"/>
</dbReference>
<evidence type="ECO:0000313" key="2">
    <source>
        <dbReference type="Proteomes" id="UP000622317"/>
    </source>
</evidence>
<dbReference type="EMBL" id="JACYFG010000007">
    <property type="protein sequence ID" value="MBD5779415.1"/>
    <property type="molecule type" value="Genomic_DNA"/>
</dbReference>
<name>A0A927IHG1_9BACT</name>
<comment type="caution">
    <text evidence="1">The sequence shown here is derived from an EMBL/GenBank/DDBJ whole genome shotgun (WGS) entry which is preliminary data.</text>
</comment>
<dbReference type="Proteomes" id="UP000622317">
    <property type="component" value="Unassembled WGS sequence"/>
</dbReference>